<dbReference type="Gene3D" id="1.20.1280.50">
    <property type="match status" value="1"/>
</dbReference>
<dbReference type="AlphaFoldDB" id="A0A9P5VLB6"/>
<feature type="domain" description="F-box" evidence="2">
    <location>
        <begin position="66"/>
        <end position="117"/>
    </location>
</feature>
<organism evidence="3 4">
    <name type="scientific">Podila minutissima</name>
    <dbReference type="NCBI Taxonomy" id="64525"/>
    <lineage>
        <taxon>Eukaryota</taxon>
        <taxon>Fungi</taxon>
        <taxon>Fungi incertae sedis</taxon>
        <taxon>Mucoromycota</taxon>
        <taxon>Mortierellomycotina</taxon>
        <taxon>Mortierellomycetes</taxon>
        <taxon>Mortierellales</taxon>
        <taxon>Mortierellaceae</taxon>
        <taxon>Podila</taxon>
    </lineage>
</organism>
<protein>
    <recommendedName>
        <fullName evidence="2">F-box domain-containing protein</fullName>
    </recommendedName>
</protein>
<dbReference type="Pfam" id="PF12937">
    <property type="entry name" value="F-box-like"/>
    <property type="match status" value="1"/>
</dbReference>
<dbReference type="InterPro" id="IPR001810">
    <property type="entry name" value="F-box_dom"/>
</dbReference>
<evidence type="ECO:0000313" key="3">
    <source>
        <dbReference type="EMBL" id="KAF9330440.1"/>
    </source>
</evidence>
<proteinExistence type="predicted"/>
<gene>
    <name evidence="3" type="ORF">BG006_006591</name>
</gene>
<reference evidence="3" key="1">
    <citation type="journal article" date="2020" name="Fungal Divers.">
        <title>Resolving the Mortierellaceae phylogeny through synthesis of multi-gene phylogenetics and phylogenomics.</title>
        <authorList>
            <person name="Vandepol N."/>
            <person name="Liber J."/>
            <person name="Desiro A."/>
            <person name="Na H."/>
            <person name="Kennedy M."/>
            <person name="Barry K."/>
            <person name="Grigoriev I.V."/>
            <person name="Miller A.N."/>
            <person name="O'Donnell K."/>
            <person name="Stajich J.E."/>
            <person name="Bonito G."/>
        </authorList>
    </citation>
    <scope>NUCLEOTIDE SEQUENCE</scope>
    <source>
        <strain evidence="3">NVP1</strain>
    </source>
</reference>
<dbReference type="EMBL" id="JAAAUY010000397">
    <property type="protein sequence ID" value="KAF9330440.1"/>
    <property type="molecule type" value="Genomic_DNA"/>
</dbReference>
<sequence>MAEHISHEDYDSDMELDLDLYADFDYDAFVSKFSDVDIKPRYTKREPQSRSNQPPPNPPAAPKKQRTPLRPLPDEVLSAIFSLLPQATLRTCASLVCRDWARVCQFVVRRVGVWKTMGEDGHQELLTQMPKVNTLICWILQDPELQPEYWKSIDPNNTLKMWNKFVRAITKPLPSKALMKGTDCLVHHIKEIVIHGDYISYKRIISPLLPHLQYLRNLRLDFQRDNSSLDLFPILNCCLNLKELTVKGAINRFLIIRADSNDQELTCADVPEPPPKEELESYIHANQPTTTYSQQYGILCIVFHEVVISQRTLERILVTCPLLRTLKATEMKKYRPVPSQPGLLRPVHLDRGRITRLVREYCPCMEWLALLQSLDPNQVWNTTDRPIKESYNSQPLPPAVYEWFIAKETCHLSVSMEAIRTRYFCKRVHSILDHITVLEITDALVHQEAGVVGQLLCLTPCLEHFRATRARLYVTDLRFKHWLPSYKTNRERRIEAKERGWKDLSPVLQASRRSIMDHVQRAREGKMARNWSYYWQCLNLQSLDLGIYGETPDISRLFTYLWLHCPVLRNLCIRCESVQMGQHIEYPEPGSHGNTASTNSNDLAVVGASPKRFPNHLRDLRGLELLETVKIYTESIQGIVAGADFEFLRRPLDMRSQDQRQCEQRAAKHPPKVNKEVIGTIYEDDEGDDNIAVVLPFLTSIVFVYRSSPMKGDYRDVVDALEEIRPGVEFRFMEQFSSDGSL</sequence>
<comment type="caution">
    <text evidence="3">The sequence shown here is derived from an EMBL/GenBank/DDBJ whole genome shotgun (WGS) entry which is preliminary data.</text>
</comment>
<dbReference type="Proteomes" id="UP000696485">
    <property type="component" value="Unassembled WGS sequence"/>
</dbReference>
<feature type="region of interest" description="Disordered" evidence="1">
    <location>
        <begin position="40"/>
        <end position="69"/>
    </location>
</feature>
<evidence type="ECO:0000259" key="2">
    <source>
        <dbReference type="PROSITE" id="PS50181"/>
    </source>
</evidence>
<keyword evidence="4" id="KW-1185">Reference proteome</keyword>
<dbReference type="CDD" id="cd09917">
    <property type="entry name" value="F-box_SF"/>
    <property type="match status" value="1"/>
</dbReference>
<dbReference type="PROSITE" id="PS50181">
    <property type="entry name" value="FBOX"/>
    <property type="match status" value="1"/>
</dbReference>
<dbReference type="InterPro" id="IPR036047">
    <property type="entry name" value="F-box-like_dom_sf"/>
</dbReference>
<name>A0A9P5VLB6_9FUNG</name>
<accession>A0A9P5VLB6</accession>
<evidence type="ECO:0000313" key="4">
    <source>
        <dbReference type="Proteomes" id="UP000696485"/>
    </source>
</evidence>
<dbReference type="SUPFAM" id="SSF81383">
    <property type="entry name" value="F-box domain"/>
    <property type="match status" value="1"/>
</dbReference>
<evidence type="ECO:0000256" key="1">
    <source>
        <dbReference type="SAM" id="MobiDB-lite"/>
    </source>
</evidence>